<dbReference type="SMART" id="SM00233">
    <property type="entry name" value="PH"/>
    <property type="match status" value="1"/>
</dbReference>
<name>A0ABN8RHZ7_9CNID</name>
<dbReference type="Gene3D" id="1.10.840.10">
    <property type="entry name" value="Ras guanine-nucleotide exchange factors catalytic domain"/>
    <property type="match status" value="1"/>
</dbReference>
<feature type="compositionally biased region" description="Low complexity" evidence="3">
    <location>
        <begin position="344"/>
        <end position="357"/>
    </location>
</feature>
<dbReference type="InterPro" id="IPR008937">
    <property type="entry name" value="Ras-like_GEF"/>
</dbReference>
<dbReference type="InterPro" id="IPR036964">
    <property type="entry name" value="RASGEF_cat_dom_sf"/>
</dbReference>
<reference evidence="6 7" key="1">
    <citation type="submission" date="2022-05" db="EMBL/GenBank/DDBJ databases">
        <authorList>
            <consortium name="Genoscope - CEA"/>
            <person name="William W."/>
        </authorList>
    </citation>
    <scope>NUCLEOTIDE SEQUENCE [LARGE SCALE GENOMIC DNA]</scope>
</reference>
<evidence type="ECO:0000256" key="1">
    <source>
        <dbReference type="ARBA" id="ARBA00022658"/>
    </source>
</evidence>
<dbReference type="EMBL" id="CALNXK010000220">
    <property type="protein sequence ID" value="CAH3177066.1"/>
    <property type="molecule type" value="Genomic_DNA"/>
</dbReference>
<dbReference type="SMART" id="SM00147">
    <property type="entry name" value="RasGEF"/>
    <property type="match status" value="1"/>
</dbReference>
<keyword evidence="7" id="KW-1185">Reference proteome</keyword>
<dbReference type="PANTHER" id="PTHR23113:SF368">
    <property type="entry name" value="CELL DIVISION CONTROL PROTEIN 25"/>
    <property type="match status" value="1"/>
</dbReference>
<dbReference type="Pfam" id="PF00169">
    <property type="entry name" value="PH"/>
    <property type="match status" value="1"/>
</dbReference>
<evidence type="ECO:0000313" key="6">
    <source>
        <dbReference type="EMBL" id="CAH3177066.1"/>
    </source>
</evidence>
<dbReference type="CDD" id="cd00155">
    <property type="entry name" value="RasGEF"/>
    <property type="match status" value="1"/>
</dbReference>
<dbReference type="PROSITE" id="PS50009">
    <property type="entry name" value="RASGEF_CAT"/>
    <property type="match status" value="1"/>
</dbReference>
<accession>A0ABN8RHZ7</accession>
<feature type="compositionally biased region" description="Low complexity" evidence="3">
    <location>
        <begin position="325"/>
        <end position="334"/>
    </location>
</feature>
<organism evidence="6 7">
    <name type="scientific">Porites lobata</name>
    <dbReference type="NCBI Taxonomy" id="104759"/>
    <lineage>
        <taxon>Eukaryota</taxon>
        <taxon>Metazoa</taxon>
        <taxon>Cnidaria</taxon>
        <taxon>Anthozoa</taxon>
        <taxon>Hexacorallia</taxon>
        <taxon>Scleractinia</taxon>
        <taxon>Fungiina</taxon>
        <taxon>Poritidae</taxon>
        <taxon>Porites</taxon>
    </lineage>
</organism>
<evidence type="ECO:0000256" key="3">
    <source>
        <dbReference type="SAM" id="MobiDB-lite"/>
    </source>
</evidence>
<feature type="domain" description="PH" evidence="4">
    <location>
        <begin position="442"/>
        <end position="556"/>
    </location>
</feature>
<evidence type="ECO:0000256" key="2">
    <source>
        <dbReference type="PROSITE-ProRule" id="PRU00168"/>
    </source>
</evidence>
<dbReference type="PANTHER" id="PTHR23113">
    <property type="entry name" value="GUANINE NUCLEOTIDE EXCHANGE FACTOR"/>
    <property type="match status" value="1"/>
</dbReference>
<evidence type="ECO:0000259" key="4">
    <source>
        <dbReference type="PROSITE" id="PS50003"/>
    </source>
</evidence>
<dbReference type="Pfam" id="PF00617">
    <property type="entry name" value="RasGEF"/>
    <property type="match status" value="1"/>
</dbReference>
<sequence>MEIDGRNLSCKRQRRLNQVYIMSTPKTSITNHYLLESELSPKVNIAMSTEEIPANGNAHNSEQSSEEDEVDATELKKFDAALFDIQKVPSEQFAQQLTILDLAVFKSIQPDELSGCGWTKKLKYELAPNVVAFTKRFNHVSFWVVREILNANTPKIRAAVLTHFIKIAKKLLEINNLHSLKAVISGLQSAAVFRLDKTWALLQRKDRAVFDKLADFLSEEENKKNLREYLSSVKLPCIPYMGMYLTDLTYIDTIHPNTGGLDDARTRKMNNVIRLISEFQQSDYENLEPSTYIQSYLSSVNYIEELQKFVEDDNYKLSLQIEPKNSSSNLNSKASKSRESISDVPRSSPFPSRPKFVPGHRKSASLGTCIVMFGGDLSSTESLSYSIASSTGSRNLLDDSMVIDERKASLGNLTRSDSTIDRHSIVSDASSTELSQYSSEHDFVVEGFVKRKKILKEGKKLAVSSWQKFWVGLCGNWLHFFLPKHRTFGRRDRAAFRRQAHKMVNITNFTVVLLEDPRHQDTFQLTDDTRGNAYKFKVGSQSAALTWYTYVRQAAKEKPDQTVPQNLITFEESEEQQS</sequence>
<feature type="region of interest" description="Disordered" evidence="3">
    <location>
        <begin position="325"/>
        <end position="359"/>
    </location>
</feature>
<evidence type="ECO:0008006" key="8">
    <source>
        <dbReference type="Google" id="ProtNLM"/>
    </source>
</evidence>
<dbReference type="InterPro" id="IPR001849">
    <property type="entry name" value="PH_domain"/>
</dbReference>
<dbReference type="Proteomes" id="UP001159405">
    <property type="component" value="Unassembled WGS sequence"/>
</dbReference>
<dbReference type="SUPFAM" id="SSF48366">
    <property type="entry name" value="Ras GEF"/>
    <property type="match status" value="1"/>
</dbReference>
<dbReference type="InterPro" id="IPR011993">
    <property type="entry name" value="PH-like_dom_sf"/>
</dbReference>
<keyword evidence="1 2" id="KW-0344">Guanine-nucleotide releasing factor</keyword>
<evidence type="ECO:0000259" key="5">
    <source>
        <dbReference type="PROSITE" id="PS50009"/>
    </source>
</evidence>
<dbReference type="SUPFAM" id="SSF50729">
    <property type="entry name" value="PH domain-like"/>
    <property type="match status" value="1"/>
</dbReference>
<protein>
    <recommendedName>
        <fullName evidence="8">Ras-specific guanine nucleotide-releasing factor RalGPS2</fullName>
    </recommendedName>
</protein>
<comment type="caution">
    <text evidence="6">The sequence shown here is derived from an EMBL/GenBank/DDBJ whole genome shotgun (WGS) entry which is preliminary data.</text>
</comment>
<feature type="domain" description="Ras-GEF" evidence="5">
    <location>
        <begin position="89"/>
        <end position="324"/>
    </location>
</feature>
<dbReference type="InterPro" id="IPR023578">
    <property type="entry name" value="Ras_GEF_dom_sf"/>
</dbReference>
<evidence type="ECO:0000313" key="7">
    <source>
        <dbReference type="Proteomes" id="UP001159405"/>
    </source>
</evidence>
<dbReference type="PROSITE" id="PS50003">
    <property type="entry name" value="PH_DOMAIN"/>
    <property type="match status" value="1"/>
</dbReference>
<gene>
    <name evidence="6" type="ORF">PLOB_00018974</name>
</gene>
<dbReference type="InterPro" id="IPR001895">
    <property type="entry name" value="RASGEF_cat_dom"/>
</dbReference>
<dbReference type="Gene3D" id="2.30.29.30">
    <property type="entry name" value="Pleckstrin-homology domain (PH domain)/Phosphotyrosine-binding domain (PTB)"/>
    <property type="match status" value="1"/>
</dbReference>
<proteinExistence type="predicted"/>